<dbReference type="BioCyc" id="PSYR875330:G11XH-7601-MONOMER"/>
<feature type="non-terminal residue" evidence="1">
    <location>
        <position position="40"/>
    </location>
</feature>
<dbReference type="AlphaFoldDB" id="F3CIL1"/>
<dbReference type="Proteomes" id="UP000005466">
    <property type="component" value="Unassembled WGS sequence"/>
</dbReference>
<evidence type="ECO:0000313" key="2">
    <source>
        <dbReference type="Proteomes" id="UP000005466"/>
    </source>
</evidence>
<proteinExistence type="predicted"/>
<dbReference type="HOGENOM" id="CLU_3281658_0_0_6"/>
<protein>
    <submittedName>
        <fullName evidence="1">Uncharacterized protein</fullName>
    </submittedName>
</protein>
<organism evidence="1 2">
    <name type="scientific">Pseudomonas savastanoi pv. glycinea str. race 4</name>
    <dbReference type="NCBI Taxonomy" id="875330"/>
    <lineage>
        <taxon>Bacteria</taxon>
        <taxon>Pseudomonadati</taxon>
        <taxon>Pseudomonadota</taxon>
        <taxon>Gammaproteobacteria</taxon>
        <taxon>Pseudomonadales</taxon>
        <taxon>Pseudomonadaceae</taxon>
        <taxon>Pseudomonas</taxon>
    </lineage>
</organism>
<sequence length="40" mass="4477">GDITRLDNARLMAHAVTQLCVITLQLLSERHIQRFSGVLS</sequence>
<accession>F3CIL1</accession>
<dbReference type="EMBL" id="ADWY01003592">
    <property type="protein sequence ID" value="EGH19103.1"/>
    <property type="molecule type" value="Genomic_DNA"/>
</dbReference>
<comment type="caution">
    <text evidence="1">The sequence shown here is derived from an EMBL/GenBank/DDBJ whole genome shotgun (WGS) entry which is preliminary data.</text>
</comment>
<reference evidence="1 2" key="1">
    <citation type="journal article" date="2011" name="PLoS Pathog.">
        <title>Dynamic evolution of pathogenicity revealed by sequencing and comparative genomics of 19 Pseudomonas syringae isolates.</title>
        <authorList>
            <person name="Baltrus D.A."/>
            <person name="Nishimura M.T."/>
            <person name="Romanchuk A."/>
            <person name="Chang J.H."/>
            <person name="Mukhtar M.S."/>
            <person name="Cherkis K."/>
            <person name="Roach J."/>
            <person name="Grant S.R."/>
            <person name="Jones C.D."/>
            <person name="Dangl J.L."/>
        </authorList>
    </citation>
    <scope>NUCLEOTIDE SEQUENCE [LARGE SCALE GENOMIC DNA]</scope>
    <source>
        <strain evidence="2">race 4</strain>
    </source>
</reference>
<evidence type="ECO:0000313" key="1">
    <source>
        <dbReference type="EMBL" id="EGH19103.1"/>
    </source>
</evidence>
<gene>
    <name evidence="1" type="ORF">Pgy4_39675</name>
</gene>
<name>F3CIL1_PSESG</name>
<feature type="non-terminal residue" evidence="1">
    <location>
        <position position="1"/>
    </location>
</feature>